<evidence type="ECO:0000313" key="16">
    <source>
        <dbReference type="Proteomes" id="UP000700334"/>
    </source>
</evidence>
<comment type="similarity">
    <text evidence="2">Belongs to the mitochondrion-specific ribosomal protein mS25 family.</text>
</comment>
<feature type="compositionally biased region" description="Basic and acidic residues" evidence="12">
    <location>
        <begin position="435"/>
        <end position="446"/>
    </location>
</feature>
<evidence type="ECO:0000256" key="10">
    <source>
        <dbReference type="ARBA" id="ARBA00035369"/>
    </source>
</evidence>
<gene>
    <name evidence="15" type="ORF">J0S82_013489</name>
</gene>
<evidence type="ECO:0000256" key="5">
    <source>
        <dbReference type="ARBA" id="ARBA00022833"/>
    </source>
</evidence>
<dbReference type="Pfam" id="PF01363">
    <property type="entry name" value="FYVE"/>
    <property type="match status" value="1"/>
</dbReference>
<dbReference type="InterPro" id="IPR000306">
    <property type="entry name" value="Znf_FYVE"/>
</dbReference>
<dbReference type="GO" id="GO:0005743">
    <property type="term" value="C:mitochondrial inner membrane"/>
    <property type="evidence" value="ECO:0007669"/>
    <property type="project" value="UniProtKB-ARBA"/>
</dbReference>
<dbReference type="GO" id="GO:0003735">
    <property type="term" value="F:structural constituent of ribosome"/>
    <property type="evidence" value="ECO:0007669"/>
    <property type="project" value="InterPro"/>
</dbReference>
<dbReference type="Pfam" id="PF16601">
    <property type="entry name" value="NPF"/>
    <property type="match status" value="1"/>
</dbReference>
<dbReference type="GO" id="GO:0008270">
    <property type="term" value="F:zinc ion binding"/>
    <property type="evidence" value="ECO:0007669"/>
    <property type="project" value="UniProtKB-KW"/>
</dbReference>
<evidence type="ECO:0000313" key="15">
    <source>
        <dbReference type="EMBL" id="KAG8516934.1"/>
    </source>
</evidence>
<keyword evidence="7" id="KW-0496">Mitochondrion</keyword>
<evidence type="ECO:0000256" key="7">
    <source>
        <dbReference type="ARBA" id="ARBA00023128"/>
    </source>
</evidence>
<name>A0A8J6AUG4_GALPY</name>
<evidence type="ECO:0000256" key="11">
    <source>
        <dbReference type="PROSITE-ProRule" id="PRU00042"/>
    </source>
</evidence>
<feature type="compositionally biased region" description="Polar residues" evidence="12">
    <location>
        <begin position="662"/>
        <end position="674"/>
    </location>
</feature>
<keyword evidence="6" id="KW-0689">Ribosomal protein</keyword>
<dbReference type="InterPro" id="IPR007741">
    <property type="entry name" value="Ribosomal_mL43/mS25/NADH_DH"/>
</dbReference>
<dbReference type="InterPro" id="IPR017455">
    <property type="entry name" value="Znf_FYVE-rel"/>
</dbReference>
<dbReference type="EMBL" id="JAGFMF010011663">
    <property type="protein sequence ID" value="KAG8516934.1"/>
    <property type="molecule type" value="Genomic_DNA"/>
</dbReference>
<evidence type="ECO:0000256" key="4">
    <source>
        <dbReference type="ARBA" id="ARBA00022771"/>
    </source>
</evidence>
<dbReference type="SMART" id="SM00916">
    <property type="entry name" value="L51_S25_CI-B8"/>
    <property type="match status" value="1"/>
</dbReference>
<reference evidence="15" key="1">
    <citation type="journal article" date="2021" name="Evol. Appl.">
        <title>The genome of the Pyrenean desman and the effects of bottlenecks and inbreeding on the genomic landscape of an endangered species.</title>
        <authorList>
            <person name="Escoda L."/>
            <person name="Castresana J."/>
        </authorList>
    </citation>
    <scope>NUCLEOTIDE SEQUENCE</scope>
    <source>
        <strain evidence="15">IBE-C5619</strain>
    </source>
</reference>
<dbReference type="FunFam" id="3.40.30.10:FF:000103">
    <property type="entry name" value="28S ribosomal protein S25, mitochondrial"/>
    <property type="match status" value="1"/>
</dbReference>
<evidence type="ECO:0000256" key="1">
    <source>
        <dbReference type="ARBA" id="ARBA00004173"/>
    </source>
</evidence>
<evidence type="ECO:0000256" key="12">
    <source>
        <dbReference type="SAM" id="MobiDB-lite"/>
    </source>
</evidence>
<keyword evidence="8" id="KW-0687">Ribonucleoprotein</keyword>
<feature type="compositionally biased region" description="Polar residues" evidence="12">
    <location>
        <begin position="641"/>
        <end position="654"/>
    </location>
</feature>
<dbReference type="SUPFAM" id="SSF57903">
    <property type="entry name" value="FYVE/PHD zinc finger"/>
    <property type="match status" value="1"/>
</dbReference>
<evidence type="ECO:0000256" key="6">
    <source>
        <dbReference type="ARBA" id="ARBA00022980"/>
    </source>
</evidence>
<evidence type="ECO:0000259" key="13">
    <source>
        <dbReference type="PROSITE" id="PS50157"/>
    </source>
</evidence>
<dbReference type="InterPro" id="IPR013083">
    <property type="entry name" value="Znf_RING/FYVE/PHD"/>
</dbReference>
<feature type="compositionally biased region" description="Acidic residues" evidence="12">
    <location>
        <begin position="691"/>
        <end position="704"/>
    </location>
</feature>
<evidence type="ECO:0000256" key="2">
    <source>
        <dbReference type="ARBA" id="ARBA00008046"/>
    </source>
</evidence>
<proteinExistence type="inferred from homology"/>
<evidence type="ECO:0000256" key="8">
    <source>
        <dbReference type="ARBA" id="ARBA00023274"/>
    </source>
</evidence>
<evidence type="ECO:0000256" key="3">
    <source>
        <dbReference type="ARBA" id="ARBA00022723"/>
    </source>
</evidence>
<dbReference type="InterPro" id="IPR011011">
    <property type="entry name" value="Znf_FYVE_PHD"/>
</dbReference>
<dbReference type="SMART" id="SM00064">
    <property type="entry name" value="FYVE"/>
    <property type="match status" value="1"/>
</dbReference>
<dbReference type="InterPro" id="IPR036249">
    <property type="entry name" value="Thioredoxin-like_sf"/>
</dbReference>
<sequence length="1051" mass="118719">MASLDDPGEVREGFLCPLCLKDLQSFYQLQSHYEDEHSGDDRDVKGQIKSKRQGFCLFHSVSRSDGLHPLPYKHWTVMITIKAKKAKNRLLKREGDDRAESGTQGYESFSYGGVDPYMWEPQELGAVRSHLSDFKKHRAARIDHYVVEVNKLIIRLEKLTAFDRTNTESAKIRAIEQSVVPWVHDQDVPFCPDCGGKFSIRNRRHHCRLCGSIMCRKCMELISLPLANKLTSASKDALSAHTSPSQSPSSVHGSRRGSISSVSSVSSVLDEKDDDRIRCCTHCKDALLKREQQIDERGHTPDVAELYEKLRLCMDKVDQKAPEYIRMAASLNAGETTYSLERASDLRVEVQKVYELIDALSKKILTLGLNQDPPPHPNTLRLQRMIRYSATLFVQEKLLGLMSLPTKEQFEELKKKRQQEMEQKRILERQAALESQRRLEERRGDPASRAANGEVSLRGGHPPLRKAEGWLPLSGGQGQSEDSDPLLQQIHNITSFISQAKAAGRADEVRTLQENLRQLQDEYDRQQTEKAIELSRRQAEEEDLQREQLQMLQERERGREREQCQAASVHTRTRSLDFREVRPFQREPGREPRTHLAYALDLDSSPAQSSAASKSPLPSSAQEPVRVWSGPPALGQEFLLQDSTSQQSEVSSPNPFDEEDLSSPTAEGTTSTPATDLPSGPSAHALREYNPFEEEEEEVEEEEAVAGNPFISPDSPAPNPFDEEEEHPHQRPSSPPVPGNPFEEASCTNPFEMDSDSGPEAEEPIEEELLLQQIDNIKAYIFDAKQCGRLDEVDVLTENLRELKRTWAPAGGGGARAAGRRLLRPWGPLAAMLMKGRFPIRRTLRYLRQGDVVFKESVKVMTVNYNTRGELGEGARKFVFFNIPQIQYKNPWVQIMMFKNMTPSPFLRFYLDTGEQVLVDVETKSNKEIMEHIKKILGKNEETLQREELEKKRLSHPGNFGPRKYCLRECMCEVEGQVPCPGLLPLPKEMTGKYQAALKARLSPGVLLGVHPLTGPPWFCLGSIYTLCERVGWGLEEGMSAVELLLAPSGQ</sequence>
<evidence type="ECO:0000259" key="14">
    <source>
        <dbReference type="PROSITE" id="PS50178"/>
    </source>
</evidence>
<dbReference type="Pfam" id="PF11464">
    <property type="entry name" value="Rbsn"/>
    <property type="match status" value="2"/>
</dbReference>
<feature type="compositionally biased region" description="Low complexity" evidence="12">
    <location>
        <begin position="239"/>
        <end position="267"/>
    </location>
</feature>
<dbReference type="Proteomes" id="UP000700334">
    <property type="component" value="Unassembled WGS sequence"/>
</dbReference>
<feature type="region of interest" description="Disordered" evidence="12">
    <location>
        <begin position="603"/>
        <end position="763"/>
    </location>
</feature>
<comment type="caution">
    <text evidence="15">The sequence shown here is derived from an EMBL/GenBank/DDBJ whole genome shotgun (WGS) entry which is preliminary data.</text>
</comment>
<dbReference type="InterPro" id="IPR021565">
    <property type="entry name" value="Rbsn_Rab-bd"/>
</dbReference>
<dbReference type="OrthoDB" id="166134at2759"/>
<dbReference type="PROSITE" id="PS50178">
    <property type="entry name" value="ZF_FYVE"/>
    <property type="match status" value="1"/>
</dbReference>
<protein>
    <recommendedName>
        <fullName evidence="9">Small ribosomal subunit protein mS25</fullName>
    </recommendedName>
    <alternativeName>
        <fullName evidence="10">28S ribosomal protein S25, mitochondrial</fullName>
    </alternativeName>
</protein>
<feature type="compositionally biased region" description="Acidic residues" evidence="12">
    <location>
        <begin position="753"/>
        <end position="763"/>
    </location>
</feature>
<keyword evidence="5" id="KW-0862">Zinc</keyword>
<dbReference type="InterPro" id="IPR036531">
    <property type="entry name" value="Rbsn_Rab-bd_sf"/>
</dbReference>
<evidence type="ECO:0000256" key="9">
    <source>
        <dbReference type="ARBA" id="ARBA00035139"/>
    </source>
</evidence>
<dbReference type="AlphaFoldDB" id="A0A8J6AUG4"/>
<dbReference type="PROSITE" id="PS50157">
    <property type="entry name" value="ZINC_FINGER_C2H2_2"/>
    <property type="match status" value="1"/>
</dbReference>
<organism evidence="15 16">
    <name type="scientific">Galemys pyrenaicus</name>
    <name type="common">Iberian desman</name>
    <name type="synonym">Pyrenean desman</name>
    <dbReference type="NCBI Taxonomy" id="202257"/>
    <lineage>
        <taxon>Eukaryota</taxon>
        <taxon>Metazoa</taxon>
        <taxon>Chordata</taxon>
        <taxon>Craniata</taxon>
        <taxon>Vertebrata</taxon>
        <taxon>Euteleostomi</taxon>
        <taxon>Mammalia</taxon>
        <taxon>Eutheria</taxon>
        <taxon>Laurasiatheria</taxon>
        <taxon>Eulipotyphla</taxon>
        <taxon>Talpidae</taxon>
        <taxon>Galemys</taxon>
    </lineage>
</organism>
<keyword evidence="16" id="KW-1185">Reference proteome</keyword>
<feature type="domain" description="FYVE-type" evidence="14">
    <location>
        <begin position="185"/>
        <end position="288"/>
    </location>
</feature>
<feature type="compositionally biased region" description="Basic and acidic residues" evidence="12">
    <location>
        <begin position="553"/>
        <end position="563"/>
    </location>
</feature>
<dbReference type="InterPro" id="IPR040049">
    <property type="entry name" value="Ribosomal_mS25/mL61"/>
</dbReference>
<accession>A0A8J6AUG4</accession>
<dbReference type="CDD" id="cd15716">
    <property type="entry name" value="FYVE_RBNS5"/>
    <property type="match status" value="1"/>
</dbReference>
<dbReference type="Pfam" id="PF05047">
    <property type="entry name" value="L51_S25_CI-B8"/>
    <property type="match status" value="1"/>
</dbReference>
<dbReference type="Gene3D" id="3.30.40.10">
    <property type="entry name" value="Zinc/RING finger domain, C3HC4 (zinc finger)"/>
    <property type="match status" value="1"/>
</dbReference>
<keyword evidence="3" id="KW-0479">Metal-binding</keyword>
<feature type="compositionally biased region" description="Low complexity" evidence="12">
    <location>
        <begin position="603"/>
        <end position="622"/>
    </location>
</feature>
<dbReference type="Gene3D" id="3.40.30.10">
    <property type="entry name" value="Glutaredoxin"/>
    <property type="match status" value="1"/>
</dbReference>
<dbReference type="PANTHER" id="PTHR13274">
    <property type="entry name" value="MITOCHONDRIAL RIBOSOMAL PROTEIN S25"/>
    <property type="match status" value="1"/>
</dbReference>
<dbReference type="PANTHER" id="PTHR13274:SF2">
    <property type="entry name" value="SMALL RIBOSOMAL SUBUNIT PROTEIN MS25"/>
    <property type="match status" value="1"/>
</dbReference>
<dbReference type="GO" id="GO:1990904">
    <property type="term" value="C:ribonucleoprotein complex"/>
    <property type="evidence" value="ECO:0007669"/>
    <property type="project" value="UniProtKB-KW"/>
</dbReference>
<feature type="region of interest" description="Disordered" evidence="12">
    <location>
        <begin position="237"/>
        <end position="267"/>
    </location>
</feature>
<feature type="region of interest" description="Disordered" evidence="12">
    <location>
        <begin position="432"/>
        <end position="465"/>
    </location>
</feature>
<feature type="domain" description="C2H2-type" evidence="13">
    <location>
        <begin position="14"/>
        <end position="42"/>
    </location>
</feature>
<dbReference type="SUPFAM" id="SSF140125">
    <property type="entry name" value="Rabenosyn-5 Rab-binding domain-like"/>
    <property type="match status" value="2"/>
</dbReference>
<comment type="subcellular location">
    <subcellularLocation>
        <location evidence="1">Mitochondrion</location>
    </subcellularLocation>
</comment>
<dbReference type="Gene3D" id="4.10.860.20">
    <property type="entry name" value="Rabenosyn, Rab binding domain"/>
    <property type="match status" value="2"/>
</dbReference>
<dbReference type="SUPFAM" id="SSF52833">
    <property type="entry name" value="Thioredoxin-like"/>
    <property type="match status" value="1"/>
</dbReference>
<dbReference type="GO" id="GO:0005840">
    <property type="term" value="C:ribosome"/>
    <property type="evidence" value="ECO:0007669"/>
    <property type="project" value="UniProtKB-KW"/>
</dbReference>
<keyword evidence="4 11" id="KW-0863">Zinc-finger</keyword>
<feature type="region of interest" description="Disordered" evidence="12">
    <location>
        <begin position="553"/>
        <end position="573"/>
    </location>
</feature>
<dbReference type="PROSITE" id="PS00028">
    <property type="entry name" value="ZINC_FINGER_C2H2_1"/>
    <property type="match status" value="1"/>
</dbReference>
<dbReference type="InterPro" id="IPR013087">
    <property type="entry name" value="Znf_C2H2_type"/>
</dbReference>